<reference evidence="1" key="1">
    <citation type="submission" date="2020-11" db="EMBL/GenBank/DDBJ databases">
        <authorList>
            <person name="Whitehead M."/>
        </authorList>
    </citation>
    <scope>NUCLEOTIDE SEQUENCE</scope>
    <source>
        <strain evidence="1">EGII</strain>
    </source>
</reference>
<keyword evidence="2" id="KW-1185">Reference proteome</keyword>
<proteinExistence type="predicted"/>
<dbReference type="AlphaFoldDB" id="A0A811V7P3"/>
<organism evidence="1 2">
    <name type="scientific">Ceratitis capitata</name>
    <name type="common">Mediterranean fruit fly</name>
    <name type="synonym">Tephritis capitata</name>
    <dbReference type="NCBI Taxonomy" id="7213"/>
    <lineage>
        <taxon>Eukaryota</taxon>
        <taxon>Metazoa</taxon>
        <taxon>Ecdysozoa</taxon>
        <taxon>Arthropoda</taxon>
        <taxon>Hexapoda</taxon>
        <taxon>Insecta</taxon>
        <taxon>Pterygota</taxon>
        <taxon>Neoptera</taxon>
        <taxon>Endopterygota</taxon>
        <taxon>Diptera</taxon>
        <taxon>Brachycera</taxon>
        <taxon>Muscomorpha</taxon>
        <taxon>Tephritoidea</taxon>
        <taxon>Tephritidae</taxon>
        <taxon>Ceratitis</taxon>
        <taxon>Ceratitis</taxon>
    </lineage>
</organism>
<dbReference type="Proteomes" id="UP000606786">
    <property type="component" value="Unassembled WGS sequence"/>
</dbReference>
<gene>
    <name evidence="1" type="ORF">CCAP1982_LOCUS20016</name>
</gene>
<name>A0A811V7P3_CERCA</name>
<sequence>MEHPLNECDRPPTSFLAKVPANLFSSSSSRRAINKTFPLPPLDLESLKLLSGKLLSGSTLVKPYHGSHFVTAFLTTLTTSTRVWVSSYLPKAIQNISCVA</sequence>
<comment type="caution">
    <text evidence="1">The sequence shown here is derived from an EMBL/GenBank/DDBJ whole genome shotgun (WGS) entry which is preliminary data.</text>
</comment>
<evidence type="ECO:0000313" key="1">
    <source>
        <dbReference type="EMBL" id="CAD7011905.1"/>
    </source>
</evidence>
<evidence type="ECO:0000313" key="2">
    <source>
        <dbReference type="Proteomes" id="UP000606786"/>
    </source>
</evidence>
<accession>A0A811V7P3</accession>
<protein>
    <submittedName>
        <fullName evidence="1">(Mediterranean fruit fly) hypothetical protein</fullName>
    </submittedName>
</protein>
<dbReference type="EMBL" id="CAJHJT010000056">
    <property type="protein sequence ID" value="CAD7011905.1"/>
    <property type="molecule type" value="Genomic_DNA"/>
</dbReference>